<name>A0A074K081_9RHOB</name>
<dbReference type="PANTHER" id="PTHR14969">
    <property type="entry name" value="SPHINGOSINE-1-PHOSPHATE PHOSPHOHYDROLASE"/>
    <property type="match status" value="1"/>
</dbReference>
<gene>
    <name evidence="3" type="ORF">TP2_16655</name>
</gene>
<dbReference type="Pfam" id="PF01569">
    <property type="entry name" value="PAP2"/>
    <property type="match status" value="1"/>
</dbReference>
<keyword evidence="1" id="KW-0472">Membrane</keyword>
<dbReference type="STRING" id="1353537.TP2_16655"/>
<sequence length="219" mass="23635">MDHLNLILFSWLNGPASPGFLQLGVDRLAAEWLIWLVAIGFVLGYLRSGRAGRVAIIRTGMAAVVALAVNFTIAALWYHPRPFELGVGHQLLPHAAETSFPSDHATVLFAVAFGLMAFGARRIWWSLALCAAIAVAWARVWLGVHWPLDMAGSLAVAALAVMILRALDRTRPAVALTEAILAISDRVFDLLHLPERVATRSGAGRQTQGESADGNLTKV</sequence>
<dbReference type="Gene3D" id="1.20.144.10">
    <property type="entry name" value="Phosphatidic acid phosphatase type 2/haloperoxidase"/>
    <property type="match status" value="1"/>
</dbReference>
<dbReference type="PANTHER" id="PTHR14969:SF13">
    <property type="entry name" value="AT30094P"/>
    <property type="match status" value="1"/>
</dbReference>
<dbReference type="eggNOG" id="COG0671">
    <property type="taxonomic scope" value="Bacteria"/>
</dbReference>
<dbReference type="InterPro" id="IPR033879">
    <property type="entry name" value="UPP_Pase"/>
</dbReference>
<feature type="transmembrane region" description="Helical" evidence="1">
    <location>
        <begin position="99"/>
        <end position="118"/>
    </location>
</feature>
<feature type="transmembrane region" description="Helical" evidence="1">
    <location>
        <begin position="125"/>
        <end position="144"/>
    </location>
</feature>
<keyword evidence="1" id="KW-1133">Transmembrane helix</keyword>
<reference evidence="3 4" key="1">
    <citation type="submission" date="2013-07" db="EMBL/GenBank/DDBJ databases">
        <title>Thioclava pacifica DSM 10166 Genome Sequencing.</title>
        <authorList>
            <person name="Lai Q."/>
            <person name="Shao Z."/>
        </authorList>
    </citation>
    <scope>NUCLEOTIDE SEQUENCE [LARGE SCALE GENOMIC DNA]</scope>
    <source>
        <strain evidence="3 4">DSM 10166</strain>
    </source>
</reference>
<proteinExistence type="predicted"/>
<dbReference type="AlphaFoldDB" id="A0A074K081"/>
<accession>A0A074K081</accession>
<evidence type="ECO:0000259" key="2">
    <source>
        <dbReference type="SMART" id="SM00014"/>
    </source>
</evidence>
<dbReference type="InterPro" id="IPR036938">
    <property type="entry name" value="PAP2/HPO_sf"/>
</dbReference>
<dbReference type="RefSeq" id="WP_051692188.1">
    <property type="nucleotide sequence ID" value="NZ_AUND01000005.1"/>
</dbReference>
<evidence type="ECO:0000313" key="3">
    <source>
        <dbReference type="EMBL" id="KEO55027.1"/>
    </source>
</evidence>
<organism evidence="3 4">
    <name type="scientific">Thioclava pacifica DSM 10166</name>
    <dbReference type="NCBI Taxonomy" id="1353537"/>
    <lineage>
        <taxon>Bacteria</taxon>
        <taxon>Pseudomonadati</taxon>
        <taxon>Pseudomonadota</taxon>
        <taxon>Alphaproteobacteria</taxon>
        <taxon>Rhodobacterales</taxon>
        <taxon>Paracoccaceae</taxon>
        <taxon>Thioclava</taxon>
    </lineage>
</organism>
<dbReference type="GO" id="GO:0050380">
    <property type="term" value="F:undecaprenyl-diphosphatase activity"/>
    <property type="evidence" value="ECO:0007669"/>
    <property type="project" value="InterPro"/>
</dbReference>
<feature type="transmembrane region" description="Helical" evidence="1">
    <location>
        <begin position="150"/>
        <end position="167"/>
    </location>
</feature>
<dbReference type="GO" id="GO:0005886">
    <property type="term" value="C:plasma membrane"/>
    <property type="evidence" value="ECO:0007669"/>
    <property type="project" value="InterPro"/>
</dbReference>
<dbReference type="Proteomes" id="UP000027432">
    <property type="component" value="Unassembled WGS sequence"/>
</dbReference>
<dbReference type="SUPFAM" id="SSF48317">
    <property type="entry name" value="Acid phosphatase/Vanadium-dependent haloperoxidase"/>
    <property type="match status" value="1"/>
</dbReference>
<keyword evidence="1" id="KW-0812">Transmembrane</keyword>
<dbReference type="InterPro" id="IPR000326">
    <property type="entry name" value="PAP2/HPO"/>
</dbReference>
<evidence type="ECO:0000256" key="1">
    <source>
        <dbReference type="SAM" id="Phobius"/>
    </source>
</evidence>
<feature type="transmembrane region" description="Helical" evidence="1">
    <location>
        <begin position="60"/>
        <end position="79"/>
    </location>
</feature>
<dbReference type="CDD" id="cd03385">
    <property type="entry name" value="PAP2_BcrC_like"/>
    <property type="match status" value="1"/>
</dbReference>
<evidence type="ECO:0000313" key="4">
    <source>
        <dbReference type="Proteomes" id="UP000027432"/>
    </source>
</evidence>
<dbReference type="SMART" id="SM00014">
    <property type="entry name" value="acidPPc"/>
    <property type="match status" value="1"/>
</dbReference>
<protein>
    <recommendedName>
        <fullName evidence="2">Phosphatidic acid phosphatase type 2/haloperoxidase domain-containing protein</fullName>
    </recommendedName>
</protein>
<dbReference type="EMBL" id="AUND01000005">
    <property type="protein sequence ID" value="KEO55027.1"/>
    <property type="molecule type" value="Genomic_DNA"/>
</dbReference>
<keyword evidence="4" id="KW-1185">Reference proteome</keyword>
<comment type="caution">
    <text evidence="3">The sequence shown here is derived from an EMBL/GenBank/DDBJ whole genome shotgun (WGS) entry which is preliminary data.</text>
</comment>
<feature type="transmembrane region" description="Helical" evidence="1">
    <location>
        <begin position="32"/>
        <end position="48"/>
    </location>
</feature>
<feature type="domain" description="Phosphatidic acid phosphatase type 2/haloperoxidase" evidence="2">
    <location>
        <begin position="56"/>
        <end position="165"/>
    </location>
</feature>